<sequence>MSRTRPSSAASRSSPPLALQPPTPSRRPSTPPSAKTLTPPRRSPSPASTLTPPRRSPSPASRRMSTGSTPALNRTRGPSPVKTNRISSSPKLQGWHSNVPGFSHDAPANLRTSLPDRPVSHSRGGSPSPPISGRDMGSRGRRQSLSPTPSRRASSSHSIERDRLSSYSKASATSSGEDDLDSMQSLPVAYSTSPAVKKSLSMMKTRTIASSKKPSTTFSTSSVPKRSFDSAVWLMDHRKAPNDMFRPLLSSVPTTTFNAGKGNVVQRPMFSHNSYMTTSSNASSEHSASFGPYVDNDQEQHDQISEWDDNHQVHGDIFMFDKLDELNEETSHEETTKFVESDRQDIDMEKGWAAGQTSGTNSSHVGYGEMATCTRCGNVFKVMDVDRQGDYCEECGLLLSICSAGPVTQTLQEAHQQDEITANCKSYAESGTSIASDCVEYREEASLGHQFNDEPPADCIKTCSPLQSMVDTNEEMLLAHEVSDNQQASAEHEHFRDQINSHSESLPQCLPELNRQHNDSISQTACGDNYQLGSTAYASPKVENTDATGISVLLLQKSSSNKWPVVEGRTLSATNILCSEPYYTRDSISAMRRSFGRDSSSATSSIDLGSSRQSDVRFERLRSGKRGDFEKARMSSTMSHQSVASVSDMSISGSSASLCPQSDVIGDTCFPIDTLERSASRTTVSIEEHDSSCMDALSSGMECSSAVQPIINDEILVDLNTSGFHRLSETEDILIKNHNMEMVADNDHLSTNLCLSDIEMPSDALESSAAEESYIPKTEEDTSTKAHCYTISTLEHPSYENNFDDLQMQSEAVQSSNEENKSNGCCTLAVSEDDVLVSGTDTNIKELPNDESPEAVEGSRKQIQRCFTLEEAADTILLCSSIVHDLAYKAATIALDHEQERVHAEPTHPSVTIVGKSIPKEDGLLKLTHRRTPNRKVKRKRLEGETTITENAEKKDDISTDHSPVRSSSGITRTSESMKPPKLESKCNCVIIPVQSSPVHTHSRALALHCLLLAAATHRIHLLQQQQQHGGNPSQPVPFPHAAELRTLLLLFRRHQAGSAPPTHTTRLPRFGASACREAECGEEEEEEEEEAESMPPSPSLRRSPSKEISHRRGHSFGSTVPAKPKDDELALFNDMQKNEEDNFLLESSDNFDETIYLKLGVNIARREESRDFLNTDGDKNDYDWLLTPPETPLFRSLDDDEDKLAGPAPRGRAQTKPISISRSSTMENAQRSSRSSASPNRLSLSPRSSSSNTALTRTRSTNSSSRCSPPLSLQSSTPSRRSPTPPGNKTLTPPRRSPSPASRRMSATSSGPTLNGTRGASPVKTNRRSSSPKFQGWQSSDPGFSFDAPPNLRTSMSDRPLSHSRAGSPSSFSGLNMDHRKAPQSMFRPLLSSVPTTTFVAGKGNVVHRPTFSHISSVTTSSNASSEHGATFSPCVDIDHERHDLVGQWEANDSSRIHEEIFMFDKSDELNEGSNCHQHSLSTTCSGLENSSGRVNCVESTKEGLDMKSRRAADQISCDFASSSEVGDGEMATCTRCGKIFNVMYLSGGNYCEECDFGDGIFSAGSKIQTTEGLHQKDHKFTHSKVCIPSEDRHIALDCVEDSSDVSLDHQLVNNEPPADYLQRYSTESVVHTNEEKMLGKHLMNLKENISPHDIGDSSMGNSNDISPHTCSVSDYQEAEAAHVTEYELFRLQKGNQNHVMAQCLSESDCQHNGFISGMVASGSHELGSTGPPSLKIENTEGNGISVLLLEETRSKKWPIVEGRPLVTTNIHCLEPYYTADSISLMKRSIGLDSSSAASSIDLGPSGQSDVRFERLRSGKKGDFEKSQISCQSIASVSDMSISGSSASHYPQSYANGDGCHPIYSLETSALTAAVFTEEHDGSCKEALSSAIECWSVAQAIVNDDCEVEDEVTQNQDKERMARDDNLGVDMCSSYTEVTSDMPQSPAADGCFIEKTQNDSHEVPAITDYSVVTPEHPCDENNSDIPRILSETVAASDGESKLDDCGVSSVPEEGALVSARDETKDEGRRKQFQRCFTLEEATDTILFCSSIVHDLAYKAATVGLEREQEAEFAHAPRPTVTMVEKFIPREDGLSRGPQRRTTRRKVERKIPQGDGESITDTARTEVITKEPAPVRSSSEITTFDSLKPPKMESKCNCTIM</sequence>
<feature type="compositionally biased region" description="Polar residues" evidence="1">
    <location>
        <begin position="1217"/>
        <end position="1231"/>
    </location>
</feature>
<feature type="region of interest" description="Disordered" evidence="1">
    <location>
        <begin position="933"/>
        <end position="979"/>
    </location>
</feature>
<evidence type="ECO:0000313" key="3">
    <source>
        <dbReference type="Proteomes" id="UP000008021"/>
    </source>
</evidence>
<feature type="compositionally biased region" description="Basic and acidic residues" evidence="1">
    <location>
        <begin position="951"/>
        <end position="964"/>
    </location>
</feature>
<feature type="region of interest" description="Disordered" evidence="1">
    <location>
        <begin position="2092"/>
        <end position="2161"/>
    </location>
</feature>
<evidence type="ECO:0008006" key="4">
    <source>
        <dbReference type="Google" id="ProtNLM"/>
    </source>
</evidence>
<feature type="compositionally biased region" description="Low complexity" evidence="1">
    <location>
        <begin position="1293"/>
        <end position="1311"/>
    </location>
</feature>
<proteinExistence type="predicted"/>
<keyword evidence="3" id="KW-1185">Reference proteome</keyword>
<name>A0A0E0FAS3_9ORYZ</name>
<feature type="region of interest" description="Disordered" evidence="1">
    <location>
        <begin position="1"/>
        <end position="182"/>
    </location>
</feature>
<feature type="compositionally biased region" description="Polar residues" evidence="1">
    <location>
        <begin position="1329"/>
        <end position="1343"/>
    </location>
</feature>
<dbReference type="Proteomes" id="UP000008021">
    <property type="component" value="Chromosome 12"/>
</dbReference>
<evidence type="ECO:0000256" key="1">
    <source>
        <dbReference type="SAM" id="MobiDB-lite"/>
    </source>
</evidence>
<feature type="compositionally biased region" description="Acidic residues" evidence="1">
    <location>
        <begin position="1081"/>
        <end position="1093"/>
    </location>
</feature>
<dbReference type="Gramene" id="OMERI12G04740.3">
    <property type="protein sequence ID" value="OMERI12G04740.3"/>
    <property type="gene ID" value="OMERI12G04740"/>
</dbReference>
<feature type="region of interest" description="Disordered" evidence="1">
    <location>
        <begin position="1058"/>
        <end position="1126"/>
    </location>
</feature>
<protein>
    <recommendedName>
        <fullName evidence="4">Proline-rich family protein</fullName>
    </recommendedName>
</protein>
<reference evidence="2" key="2">
    <citation type="submission" date="2018-05" db="EMBL/GenBank/DDBJ databases">
        <title>OmerRS3 (Oryza meridionalis Reference Sequence Version 3).</title>
        <authorList>
            <person name="Zhang J."/>
            <person name="Kudrna D."/>
            <person name="Lee S."/>
            <person name="Talag J."/>
            <person name="Welchert J."/>
            <person name="Wing R.A."/>
        </authorList>
    </citation>
    <scope>NUCLEOTIDE SEQUENCE [LARGE SCALE GENOMIC DNA]</scope>
    <source>
        <strain evidence="2">cv. OR44</strain>
    </source>
</reference>
<dbReference type="GO" id="GO:0043622">
    <property type="term" value="P:cortical microtubule organization"/>
    <property type="evidence" value="ECO:0007669"/>
    <property type="project" value="TreeGrafter"/>
</dbReference>
<dbReference type="PANTHER" id="PTHR31949">
    <property type="entry name" value="GASTRIC MUCIN-LIKE PROTEIN"/>
    <property type="match status" value="1"/>
</dbReference>
<dbReference type="PANTHER" id="PTHR31949:SF34">
    <property type="entry name" value="EXPRESSED PROTEIN"/>
    <property type="match status" value="1"/>
</dbReference>
<dbReference type="GO" id="GO:0055028">
    <property type="term" value="C:cortical microtubule"/>
    <property type="evidence" value="ECO:0007669"/>
    <property type="project" value="TreeGrafter"/>
</dbReference>
<feature type="compositionally biased region" description="Polar residues" evidence="1">
    <location>
        <begin position="1366"/>
        <end position="1375"/>
    </location>
</feature>
<feature type="compositionally biased region" description="Polar residues" evidence="1">
    <location>
        <begin position="143"/>
        <end position="157"/>
    </location>
</feature>
<feature type="compositionally biased region" description="Basic residues" evidence="1">
    <location>
        <begin position="2098"/>
        <end position="2108"/>
    </location>
</feature>
<feature type="compositionally biased region" description="Low complexity" evidence="1">
    <location>
        <begin position="1232"/>
        <end position="1283"/>
    </location>
</feature>
<feature type="compositionally biased region" description="Pro residues" evidence="1">
    <location>
        <begin position="18"/>
        <end position="31"/>
    </location>
</feature>
<feature type="compositionally biased region" description="Polar residues" evidence="1">
    <location>
        <begin position="2136"/>
        <end position="2145"/>
    </location>
</feature>
<feature type="compositionally biased region" description="Polar residues" evidence="1">
    <location>
        <begin position="965"/>
        <end position="977"/>
    </location>
</feature>
<dbReference type="EnsemblPlants" id="OMERI12G04740.3">
    <property type="protein sequence ID" value="OMERI12G04740.3"/>
    <property type="gene ID" value="OMERI12G04740"/>
</dbReference>
<feature type="compositionally biased region" description="Polar residues" evidence="1">
    <location>
        <begin position="81"/>
        <end position="91"/>
    </location>
</feature>
<evidence type="ECO:0000313" key="2">
    <source>
        <dbReference type="EnsemblPlants" id="OMERI12G04740.3"/>
    </source>
</evidence>
<feature type="compositionally biased region" description="Low complexity" evidence="1">
    <location>
        <begin position="32"/>
        <end position="63"/>
    </location>
</feature>
<feature type="compositionally biased region" description="Low complexity" evidence="1">
    <location>
        <begin position="121"/>
        <end position="134"/>
    </location>
</feature>
<organism evidence="2">
    <name type="scientific">Oryza meridionalis</name>
    <dbReference type="NCBI Taxonomy" id="40149"/>
    <lineage>
        <taxon>Eukaryota</taxon>
        <taxon>Viridiplantae</taxon>
        <taxon>Streptophyta</taxon>
        <taxon>Embryophyta</taxon>
        <taxon>Tracheophyta</taxon>
        <taxon>Spermatophyta</taxon>
        <taxon>Magnoliopsida</taxon>
        <taxon>Liliopsida</taxon>
        <taxon>Poales</taxon>
        <taxon>Poaceae</taxon>
        <taxon>BOP clade</taxon>
        <taxon>Oryzoideae</taxon>
        <taxon>Oryzeae</taxon>
        <taxon>Oryzinae</taxon>
        <taxon>Oryza</taxon>
    </lineage>
</organism>
<accession>A0A0E0FAS3</accession>
<feature type="region of interest" description="Disordered" evidence="1">
    <location>
        <begin position="1194"/>
        <end position="1377"/>
    </location>
</feature>
<feature type="compositionally biased region" description="Low complexity" evidence="1">
    <location>
        <begin position="165"/>
        <end position="175"/>
    </location>
</feature>
<feature type="compositionally biased region" description="Low complexity" evidence="1">
    <location>
        <begin position="1"/>
        <end position="17"/>
    </location>
</feature>
<reference evidence="2" key="1">
    <citation type="submission" date="2015-04" db="UniProtKB">
        <authorList>
            <consortium name="EnsemblPlants"/>
        </authorList>
    </citation>
    <scope>IDENTIFICATION</scope>
</reference>